<evidence type="ECO:0000256" key="3">
    <source>
        <dbReference type="ARBA" id="ARBA00023125"/>
    </source>
</evidence>
<dbReference type="SUPFAM" id="SSF52540">
    <property type="entry name" value="P-loop containing nucleoside triphosphate hydrolases"/>
    <property type="match status" value="1"/>
</dbReference>
<keyword evidence="1" id="KW-0547">Nucleotide-binding</keyword>
<dbReference type="OrthoDB" id="9802448at2"/>
<evidence type="ECO:0000256" key="4">
    <source>
        <dbReference type="SAM" id="Phobius"/>
    </source>
</evidence>
<evidence type="ECO:0000313" key="6">
    <source>
        <dbReference type="EMBL" id="SHK82176.1"/>
    </source>
</evidence>
<dbReference type="GO" id="GO:0006298">
    <property type="term" value="P:mismatch repair"/>
    <property type="evidence" value="ECO:0007669"/>
    <property type="project" value="InterPro"/>
</dbReference>
<dbReference type="PANTHER" id="PTHR11361">
    <property type="entry name" value="DNA MISMATCH REPAIR PROTEIN MUTS FAMILY MEMBER"/>
    <property type="match status" value="1"/>
</dbReference>
<dbReference type="InterPro" id="IPR036187">
    <property type="entry name" value="DNA_mismatch_repair_MutS_sf"/>
</dbReference>
<dbReference type="STRING" id="1121302.SAMN02745163_04521"/>
<gene>
    <name evidence="6" type="ORF">SAMN02745163_04521</name>
</gene>
<evidence type="ECO:0000259" key="5">
    <source>
        <dbReference type="SMART" id="SM00534"/>
    </source>
</evidence>
<dbReference type="GO" id="GO:0140664">
    <property type="term" value="F:ATP-dependent DNA damage sensor activity"/>
    <property type="evidence" value="ECO:0007669"/>
    <property type="project" value="InterPro"/>
</dbReference>
<keyword evidence="4" id="KW-0812">Transmembrane</keyword>
<accession>A0A1M6VLQ6</accession>
<keyword evidence="7" id="KW-1185">Reference proteome</keyword>
<evidence type="ECO:0000256" key="2">
    <source>
        <dbReference type="ARBA" id="ARBA00022840"/>
    </source>
</evidence>
<organism evidence="6 7">
    <name type="scientific">Clostridium cavendishii DSM 21758</name>
    <dbReference type="NCBI Taxonomy" id="1121302"/>
    <lineage>
        <taxon>Bacteria</taxon>
        <taxon>Bacillati</taxon>
        <taxon>Bacillota</taxon>
        <taxon>Clostridia</taxon>
        <taxon>Eubacteriales</taxon>
        <taxon>Clostridiaceae</taxon>
        <taxon>Clostridium</taxon>
    </lineage>
</organism>
<feature type="transmembrane region" description="Helical" evidence="4">
    <location>
        <begin position="53"/>
        <end position="74"/>
    </location>
</feature>
<dbReference type="InterPro" id="IPR027417">
    <property type="entry name" value="P-loop_NTPase"/>
</dbReference>
<feature type="domain" description="DNA mismatch repair proteins mutS family" evidence="5">
    <location>
        <begin position="421"/>
        <end position="598"/>
    </location>
</feature>
<dbReference type="Pfam" id="PF00488">
    <property type="entry name" value="MutS_V"/>
    <property type="match status" value="1"/>
</dbReference>
<dbReference type="AlphaFoldDB" id="A0A1M6VLQ6"/>
<dbReference type="PANTHER" id="PTHR11361:SF99">
    <property type="entry name" value="DNA MISMATCH REPAIR PROTEIN"/>
    <property type="match status" value="1"/>
</dbReference>
<dbReference type="GO" id="GO:0030983">
    <property type="term" value="F:mismatched DNA binding"/>
    <property type="evidence" value="ECO:0007669"/>
    <property type="project" value="InterPro"/>
</dbReference>
<dbReference type="EMBL" id="FQZB01000031">
    <property type="protein sequence ID" value="SHK82176.1"/>
    <property type="molecule type" value="Genomic_DNA"/>
</dbReference>
<reference evidence="6 7" key="1">
    <citation type="submission" date="2016-11" db="EMBL/GenBank/DDBJ databases">
        <authorList>
            <person name="Jaros S."/>
            <person name="Januszkiewicz K."/>
            <person name="Wedrychowicz H."/>
        </authorList>
    </citation>
    <scope>NUCLEOTIDE SEQUENCE [LARGE SCALE GENOMIC DNA]</scope>
    <source>
        <strain evidence="6 7">DSM 21758</strain>
    </source>
</reference>
<sequence length="598" mass="69333">MQSRENIYLERKKSNEERILDINKQTNLYSILRVIIFVSAIITTYFVYKKTTFTYAILILLAHIALFIYTVKLYEKTEDKKKKLEKVIKINLEHIKRLNGEWKKFDDKGEEYLDGEHGFTNDLDIFGKSSLFQWINVTGTSFGRKKLKEILRINELPNKQEIILRQETLRELGEKIDFREKLQVETMDIEESDDEIAAFKKWCKDRNNRIISLPTKIIRLVCPIINIAVIVAVILGVFRWEFLILLLAGDYLILRTLTKETVEVLKLFSVIKKNLQAYFKIIELIENEDFNAETLSNLKAATIINGEKSSKKFKQLADCAIWIYDRGNGFYFLLNALLMFDFQILYKLEMWRIENGDYVDGWFETIGDIEAISSLSLLSYNNPNWCIPNIEDGLIIKGDEVAHPTLMDKAVSNSFVLDKGKSIMLITGSNMSGKSTFLRTLGFNLILTYLGSPVRAKSFNAGIFNVYTCMRTGDNLEESISSFYAEILRVKNIVEASKRDEKIFFLLDEIFKGTNSLDRHTGATILINQLSTEKAMGLVSTHDLELCDLETTNKKVVNYNFREYYENNQLRFDYKLRYGKSETKNAIYLMKMAGIEIK</sequence>
<dbReference type="SMART" id="SM00534">
    <property type="entry name" value="MUTSac"/>
    <property type="match status" value="1"/>
</dbReference>
<dbReference type="InterPro" id="IPR000432">
    <property type="entry name" value="DNA_mismatch_repair_MutS_C"/>
</dbReference>
<keyword evidence="4" id="KW-0472">Membrane</keyword>
<dbReference type="GO" id="GO:0005524">
    <property type="term" value="F:ATP binding"/>
    <property type="evidence" value="ECO:0007669"/>
    <property type="project" value="UniProtKB-KW"/>
</dbReference>
<dbReference type="InterPro" id="IPR045076">
    <property type="entry name" value="MutS"/>
</dbReference>
<feature type="transmembrane region" description="Helical" evidence="4">
    <location>
        <begin position="217"/>
        <end position="238"/>
    </location>
</feature>
<feature type="transmembrane region" description="Helical" evidence="4">
    <location>
        <begin position="28"/>
        <end position="47"/>
    </location>
</feature>
<dbReference type="Proteomes" id="UP000184310">
    <property type="component" value="Unassembled WGS sequence"/>
</dbReference>
<dbReference type="Gene3D" id="3.40.50.300">
    <property type="entry name" value="P-loop containing nucleotide triphosphate hydrolases"/>
    <property type="match status" value="1"/>
</dbReference>
<dbReference type="GO" id="GO:0005829">
    <property type="term" value="C:cytosol"/>
    <property type="evidence" value="ECO:0007669"/>
    <property type="project" value="TreeGrafter"/>
</dbReference>
<evidence type="ECO:0000313" key="7">
    <source>
        <dbReference type="Proteomes" id="UP000184310"/>
    </source>
</evidence>
<dbReference type="RefSeq" id="WP_072993847.1">
    <property type="nucleotide sequence ID" value="NZ_FQZB01000031.1"/>
</dbReference>
<proteinExistence type="predicted"/>
<evidence type="ECO:0000256" key="1">
    <source>
        <dbReference type="ARBA" id="ARBA00022741"/>
    </source>
</evidence>
<name>A0A1M6VLQ6_9CLOT</name>
<keyword evidence="2" id="KW-0067">ATP-binding</keyword>
<dbReference type="SUPFAM" id="SSF48334">
    <property type="entry name" value="DNA repair protein MutS, domain III"/>
    <property type="match status" value="1"/>
</dbReference>
<keyword evidence="4" id="KW-1133">Transmembrane helix</keyword>
<protein>
    <submittedName>
        <fullName evidence="6">MutS domain V</fullName>
    </submittedName>
</protein>
<keyword evidence="3" id="KW-0238">DNA-binding</keyword>